<dbReference type="SMART" id="SM00177">
    <property type="entry name" value="ARF"/>
    <property type="match status" value="1"/>
</dbReference>
<evidence type="ECO:0000313" key="6">
    <source>
        <dbReference type="EMBL" id="CBK25201.2"/>
    </source>
</evidence>
<dbReference type="FunFam" id="3.40.50.300:FF:000624">
    <property type="entry name" value="ADP-ribosylation factor 1"/>
    <property type="match status" value="1"/>
</dbReference>
<dbReference type="InterPro" id="IPR024156">
    <property type="entry name" value="Small_GTPase_ARF"/>
</dbReference>
<dbReference type="InterPro" id="IPR005225">
    <property type="entry name" value="Small_GTP-bd"/>
</dbReference>
<dbReference type="FunCoup" id="D8MAW2">
    <property type="interactions" value="243"/>
</dbReference>
<dbReference type="Proteomes" id="UP000008312">
    <property type="component" value="Unassembled WGS sequence"/>
</dbReference>
<dbReference type="Gene3D" id="3.40.50.300">
    <property type="entry name" value="P-loop containing nucleotide triphosphate hydrolases"/>
    <property type="match status" value="1"/>
</dbReference>
<dbReference type="OMA" id="MGAGMSW"/>
<evidence type="ECO:0000256" key="2">
    <source>
        <dbReference type="ARBA" id="ARBA00023134"/>
    </source>
</evidence>
<dbReference type="GO" id="GO:0005525">
    <property type="term" value="F:GTP binding"/>
    <property type="evidence" value="ECO:0007669"/>
    <property type="project" value="UniProtKB-KW"/>
</dbReference>
<dbReference type="OrthoDB" id="2011769at2759"/>
<comment type="similarity">
    <text evidence="5">Belongs to the small GTPase superfamily. Arf family.</text>
</comment>
<dbReference type="SUPFAM" id="SSF52540">
    <property type="entry name" value="P-loop containing nucleoside triphosphate hydrolases"/>
    <property type="match status" value="1"/>
</dbReference>
<dbReference type="EMBL" id="FN668690">
    <property type="protein sequence ID" value="CBK25201.2"/>
    <property type="molecule type" value="Genomic_DNA"/>
</dbReference>
<name>D8MAW2_BLAHO</name>
<dbReference type="SMART" id="SM00178">
    <property type="entry name" value="SAR"/>
    <property type="match status" value="1"/>
</dbReference>
<dbReference type="PANTHER" id="PTHR11711">
    <property type="entry name" value="ADP RIBOSYLATION FACTOR-RELATED"/>
    <property type="match status" value="1"/>
</dbReference>
<accession>D8MAW2</accession>
<evidence type="ECO:0000256" key="3">
    <source>
        <dbReference type="PIRSR" id="PIRSR606689-1"/>
    </source>
</evidence>
<protein>
    <submittedName>
        <fullName evidence="6">Uncharacterized protein</fullName>
    </submittedName>
</protein>
<dbReference type="NCBIfam" id="TIGR00231">
    <property type="entry name" value="small_GTP"/>
    <property type="match status" value="1"/>
</dbReference>
<sequence length="182" mass="20322">MGIIISKLFNQYFGNKEVRILVLGLDNAGKTSILYRMQLDEVVSTVPTIGFNVETLKYKNITFQVWDLGGQTSIRPYWRCYFHNTDAVVYVVDSADIDRLNLAKVELAAILKEDELKGVSLLVFANKQDLPGALNGAKISEALGLTEIRDRKWTLFESSAANGIGLKDGFDWLADELTAETK</sequence>
<dbReference type="InParanoid" id="D8MAW2"/>
<dbReference type="InterPro" id="IPR027417">
    <property type="entry name" value="P-loop_NTPase"/>
</dbReference>
<gene>
    <name evidence="6" type="ORF">GSBLH_T00004829001</name>
</gene>
<dbReference type="PROSITE" id="PS51417">
    <property type="entry name" value="ARF"/>
    <property type="match status" value="1"/>
</dbReference>
<keyword evidence="2 3" id="KW-0342">GTP-binding</keyword>
<evidence type="ECO:0000256" key="5">
    <source>
        <dbReference type="RuleBase" id="RU003925"/>
    </source>
</evidence>
<keyword evidence="4" id="KW-0460">Magnesium</keyword>
<feature type="binding site" evidence="4">
    <location>
        <position position="31"/>
    </location>
    <ligand>
        <name>Mg(2+)</name>
        <dbReference type="ChEBI" id="CHEBI:18420"/>
    </ligand>
</feature>
<dbReference type="GO" id="GO:0003924">
    <property type="term" value="F:GTPase activity"/>
    <property type="evidence" value="ECO:0007669"/>
    <property type="project" value="InterPro"/>
</dbReference>
<feature type="binding site" evidence="3">
    <location>
        <position position="70"/>
    </location>
    <ligand>
        <name>GTP</name>
        <dbReference type="ChEBI" id="CHEBI:37565"/>
    </ligand>
</feature>
<keyword evidence="7" id="KW-1185">Reference proteome</keyword>
<evidence type="ECO:0000256" key="4">
    <source>
        <dbReference type="PIRSR" id="PIRSR606689-2"/>
    </source>
</evidence>
<evidence type="ECO:0000313" key="7">
    <source>
        <dbReference type="Proteomes" id="UP000008312"/>
    </source>
</evidence>
<proteinExistence type="inferred from homology"/>
<feature type="binding site" evidence="3">
    <location>
        <begin position="24"/>
        <end position="31"/>
    </location>
    <ligand>
        <name>GTP</name>
        <dbReference type="ChEBI" id="CHEBI:37565"/>
    </ligand>
</feature>
<dbReference type="GO" id="GO:0046872">
    <property type="term" value="F:metal ion binding"/>
    <property type="evidence" value="ECO:0007669"/>
    <property type="project" value="UniProtKB-KW"/>
</dbReference>
<dbReference type="SMART" id="SM00175">
    <property type="entry name" value="RAB"/>
    <property type="match status" value="1"/>
</dbReference>
<dbReference type="PRINTS" id="PR00328">
    <property type="entry name" value="SAR1GTPBP"/>
</dbReference>
<evidence type="ECO:0000256" key="1">
    <source>
        <dbReference type="ARBA" id="ARBA00022741"/>
    </source>
</evidence>
<dbReference type="Pfam" id="PF00025">
    <property type="entry name" value="Arf"/>
    <property type="match status" value="1"/>
</dbReference>
<feature type="binding site" evidence="4">
    <location>
        <position position="48"/>
    </location>
    <ligand>
        <name>Mg(2+)</name>
        <dbReference type="ChEBI" id="CHEBI:18420"/>
    </ligand>
</feature>
<dbReference type="CDD" id="cd04151">
    <property type="entry name" value="Arl1"/>
    <property type="match status" value="1"/>
</dbReference>
<dbReference type="RefSeq" id="XP_012899249.1">
    <property type="nucleotide sequence ID" value="XM_013043795.1"/>
</dbReference>
<dbReference type="InterPro" id="IPR006689">
    <property type="entry name" value="Small_GTPase_ARF/SAR"/>
</dbReference>
<keyword evidence="1 3" id="KW-0547">Nucleotide-binding</keyword>
<dbReference type="AlphaFoldDB" id="D8MAW2"/>
<feature type="binding site" evidence="3">
    <location>
        <begin position="126"/>
        <end position="129"/>
    </location>
    <ligand>
        <name>GTP</name>
        <dbReference type="ChEBI" id="CHEBI:37565"/>
    </ligand>
</feature>
<reference evidence="6" key="1">
    <citation type="submission" date="2010-02" db="EMBL/GenBank/DDBJ databases">
        <title>Sequencing and annotation of the Blastocystis hominis genome.</title>
        <authorList>
            <person name="Wincker P."/>
        </authorList>
    </citation>
    <scope>NUCLEOTIDE SEQUENCE</scope>
    <source>
        <strain evidence="6">Singapore isolate B</strain>
    </source>
</reference>
<keyword evidence="4" id="KW-0479">Metal-binding</keyword>
<dbReference type="GeneID" id="24921830"/>
<organism evidence="6">
    <name type="scientific">Blastocystis hominis</name>
    <dbReference type="NCBI Taxonomy" id="12968"/>
    <lineage>
        <taxon>Eukaryota</taxon>
        <taxon>Sar</taxon>
        <taxon>Stramenopiles</taxon>
        <taxon>Bigyra</taxon>
        <taxon>Opalozoa</taxon>
        <taxon>Opalinata</taxon>
        <taxon>Blastocystidae</taxon>
        <taxon>Blastocystis</taxon>
    </lineage>
</organism>